<feature type="compositionally biased region" description="Basic and acidic residues" evidence="1">
    <location>
        <begin position="69"/>
        <end position="84"/>
    </location>
</feature>
<reference evidence="2 3" key="1">
    <citation type="journal article" date="2012" name="New Phytol.">
        <title>Insight into trade-off between wood decay and parasitism from the genome of a fungal forest pathogen.</title>
        <authorList>
            <person name="Olson A."/>
            <person name="Aerts A."/>
            <person name="Asiegbu F."/>
            <person name="Belbahri L."/>
            <person name="Bouzid O."/>
            <person name="Broberg A."/>
            <person name="Canback B."/>
            <person name="Coutinho P.M."/>
            <person name="Cullen D."/>
            <person name="Dalman K."/>
            <person name="Deflorio G."/>
            <person name="van Diepen L.T."/>
            <person name="Dunand C."/>
            <person name="Duplessis S."/>
            <person name="Durling M."/>
            <person name="Gonthier P."/>
            <person name="Grimwood J."/>
            <person name="Fossdal C.G."/>
            <person name="Hansson D."/>
            <person name="Henrissat B."/>
            <person name="Hietala A."/>
            <person name="Himmelstrand K."/>
            <person name="Hoffmeister D."/>
            <person name="Hogberg N."/>
            <person name="James T.Y."/>
            <person name="Karlsson M."/>
            <person name="Kohler A."/>
            <person name="Kues U."/>
            <person name="Lee Y.H."/>
            <person name="Lin Y.C."/>
            <person name="Lind M."/>
            <person name="Lindquist E."/>
            <person name="Lombard V."/>
            <person name="Lucas S."/>
            <person name="Lunden K."/>
            <person name="Morin E."/>
            <person name="Murat C."/>
            <person name="Park J."/>
            <person name="Raffaello T."/>
            <person name="Rouze P."/>
            <person name="Salamov A."/>
            <person name="Schmutz J."/>
            <person name="Solheim H."/>
            <person name="Stahlberg J."/>
            <person name="Velez H."/>
            <person name="de Vries R.P."/>
            <person name="Wiebenga A."/>
            <person name="Woodward S."/>
            <person name="Yakovlev I."/>
            <person name="Garbelotto M."/>
            <person name="Martin F."/>
            <person name="Grigoriev I.V."/>
            <person name="Stenlid J."/>
        </authorList>
    </citation>
    <scope>NUCLEOTIDE SEQUENCE [LARGE SCALE GENOMIC DNA]</scope>
    <source>
        <strain evidence="2 3">TC 32-1</strain>
    </source>
</reference>
<organism evidence="2 3">
    <name type="scientific">Heterobasidion irregulare (strain TC 32-1)</name>
    <dbReference type="NCBI Taxonomy" id="747525"/>
    <lineage>
        <taxon>Eukaryota</taxon>
        <taxon>Fungi</taxon>
        <taxon>Dikarya</taxon>
        <taxon>Basidiomycota</taxon>
        <taxon>Agaricomycotina</taxon>
        <taxon>Agaricomycetes</taxon>
        <taxon>Russulales</taxon>
        <taxon>Bondarzewiaceae</taxon>
        <taxon>Heterobasidion</taxon>
        <taxon>Heterobasidion annosum species complex</taxon>
    </lineage>
</organism>
<keyword evidence="3" id="KW-1185">Reference proteome</keyword>
<name>W4KLP5_HETIT</name>
<dbReference type="RefSeq" id="XP_009540637.1">
    <property type="nucleotide sequence ID" value="XM_009542342.1"/>
</dbReference>
<sequence>MSSTLVISYDLHPPQGTEVHGFNASTKHRIEVTADRPGYPSYYEALRVVLKEARRKTGEELTLWKDAVGKGEDTKEAAAPKKMADEEEEEEAE</sequence>
<gene>
    <name evidence="2" type="ORF">HETIRDRAFT_306735</name>
</gene>
<evidence type="ECO:0000313" key="2">
    <source>
        <dbReference type="EMBL" id="ETW86634.1"/>
    </source>
</evidence>
<accession>W4KLP5</accession>
<evidence type="ECO:0000256" key="1">
    <source>
        <dbReference type="SAM" id="MobiDB-lite"/>
    </source>
</evidence>
<dbReference type="EMBL" id="KI925454">
    <property type="protein sequence ID" value="ETW86634.1"/>
    <property type="molecule type" value="Genomic_DNA"/>
</dbReference>
<dbReference type="Proteomes" id="UP000030671">
    <property type="component" value="Unassembled WGS sequence"/>
</dbReference>
<dbReference type="HOGENOM" id="CLU_148177_1_0_1"/>
<dbReference type="KEGG" id="hir:HETIRDRAFT_306735"/>
<dbReference type="OrthoDB" id="2553859at2759"/>
<dbReference type="AlphaFoldDB" id="W4KLP5"/>
<dbReference type="GeneID" id="20669431"/>
<proteinExistence type="predicted"/>
<protein>
    <submittedName>
        <fullName evidence="2">Uncharacterized protein</fullName>
    </submittedName>
</protein>
<evidence type="ECO:0000313" key="3">
    <source>
        <dbReference type="Proteomes" id="UP000030671"/>
    </source>
</evidence>
<feature type="region of interest" description="Disordered" evidence="1">
    <location>
        <begin position="69"/>
        <end position="93"/>
    </location>
</feature>
<dbReference type="InParanoid" id="W4KLP5"/>